<feature type="region of interest" description="Disordered" evidence="1">
    <location>
        <begin position="34"/>
        <end position="53"/>
    </location>
</feature>
<organism evidence="2 3">
    <name type="scientific">Gulo gulo</name>
    <name type="common">Wolverine</name>
    <name type="synonym">Gluton</name>
    <dbReference type="NCBI Taxonomy" id="48420"/>
    <lineage>
        <taxon>Eukaryota</taxon>
        <taxon>Metazoa</taxon>
        <taxon>Chordata</taxon>
        <taxon>Craniata</taxon>
        <taxon>Vertebrata</taxon>
        <taxon>Euteleostomi</taxon>
        <taxon>Mammalia</taxon>
        <taxon>Eutheria</taxon>
        <taxon>Laurasiatheria</taxon>
        <taxon>Carnivora</taxon>
        <taxon>Caniformia</taxon>
        <taxon>Musteloidea</taxon>
        <taxon>Mustelidae</taxon>
        <taxon>Guloninae</taxon>
        <taxon>Gulo</taxon>
    </lineage>
</organism>
<protein>
    <submittedName>
        <fullName evidence="2">Uncharacterized protein</fullName>
    </submittedName>
</protein>
<evidence type="ECO:0000256" key="1">
    <source>
        <dbReference type="SAM" id="MobiDB-lite"/>
    </source>
</evidence>
<dbReference type="AlphaFoldDB" id="A0A9X9LEY3"/>
<feature type="compositionally biased region" description="Basic and acidic residues" evidence="1">
    <location>
        <begin position="107"/>
        <end position="117"/>
    </location>
</feature>
<keyword evidence="3" id="KW-1185">Reference proteome</keyword>
<feature type="non-terminal residue" evidence="2">
    <location>
        <position position="1"/>
    </location>
</feature>
<dbReference type="EMBL" id="CYRY02001796">
    <property type="protein sequence ID" value="VCW66434.1"/>
    <property type="molecule type" value="Genomic_DNA"/>
</dbReference>
<reference evidence="2 3" key="1">
    <citation type="submission" date="2018-10" db="EMBL/GenBank/DDBJ databases">
        <authorList>
            <person name="Ekblom R."/>
            <person name="Jareborg N."/>
        </authorList>
    </citation>
    <scope>NUCLEOTIDE SEQUENCE [LARGE SCALE GENOMIC DNA]</scope>
    <source>
        <tissue evidence="2">Muscle</tissue>
    </source>
</reference>
<evidence type="ECO:0000313" key="3">
    <source>
        <dbReference type="Proteomes" id="UP000269945"/>
    </source>
</evidence>
<proteinExistence type="predicted"/>
<comment type="caution">
    <text evidence="2">The sequence shown here is derived from an EMBL/GenBank/DDBJ whole genome shotgun (WGS) entry which is preliminary data.</text>
</comment>
<gene>
    <name evidence="2" type="ORF">BN2614_LOCUS5</name>
</gene>
<accession>A0A9X9LEY3</accession>
<feature type="region of interest" description="Disordered" evidence="1">
    <location>
        <begin position="99"/>
        <end position="128"/>
    </location>
</feature>
<evidence type="ECO:0000313" key="2">
    <source>
        <dbReference type="EMBL" id="VCW66434.1"/>
    </source>
</evidence>
<name>A0A9X9LEY3_GULGU</name>
<dbReference type="Proteomes" id="UP000269945">
    <property type="component" value="Unassembled WGS sequence"/>
</dbReference>
<sequence length="180" mass="19340">VFLLLAPAGRGRGASVSSLLRREAKQERVCARARVPSRPLRAAPTPGTPGPGQPSYCYDNQFCEDTETGIVSVRWAGRGRADSPHSRSQNFRIMRKKENASLSSTLKETKEARRAPGTEDPSFNSCAGSSTSVHSFTDDLGYQGSRELSSETGWWRDLAACGLEAALSGAAVADPQLARI</sequence>